<feature type="coiled-coil region" evidence="1">
    <location>
        <begin position="115"/>
        <end position="315"/>
    </location>
</feature>
<evidence type="ECO:0000256" key="1">
    <source>
        <dbReference type="SAM" id="Coils"/>
    </source>
</evidence>
<dbReference type="PANTHER" id="PTHR23159:SF31">
    <property type="entry name" value="CENTROSOME-ASSOCIATED PROTEIN CEP250 ISOFORM X1"/>
    <property type="match status" value="1"/>
</dbReference>
<protein>
    <submittedName>
        <fullName evidence="3">Uncharacterized protein</fullName>
    </submittedName>
</protein>
<organism evidence="3 4">
    <name type="scientific">Podila minutissima</name>
    <dbReference type="NCBI Taxonomy" id="64525"/>
    <lineage>
        <taxon>Eukaryota</taxon>
        <taxon>Fungi</taxon>
        <taxon>Fungi incertae sedis</taxon>
        <taxon>Mucoromycota</taxon>
        <taxon>Mortierellomycotina</taxon>
        <taxon>Mortierellomycetes</taxon>
        <taxon>Mortierellales</taxon>
        <taxon>Mortierellaceae</taxon>
        <taxon>Podila</taxon>
    </lineage>
</organism>
<gene>
    <name evidence="3" type="ORF">BG006_002732</name>
</gene>
<feature type="coiled-coil region" evidence="1">
    <location>
        <begin position="37"/>
        <end position="71"/>
    </location>
</feature>
<feature type="coiled-coil region" evidence="1">
    <location>
        <begin position="366"/>
        <end position="393"/>
    </location>
</feature>
<keyword evidence="1" id="KW-0175">Coiled coil</keyword>
<dbReference type="Proteomes" id="UP000696485">
    <property type="component" value="Unassembled WGS sequence"/>
</dbReference>
<dbReference type="EMBL" id="JAAAUY010001676">
    <property type="protein sequence ID" value="KAF9320725.1"/>
    <property type="molecule type" value="Genomic_DNA"/>
</dbReference>
<dbReference type="PANTHER" id="PTHR23159">
    <property type="entry name" value="CENTROSOMAL PROTEIN 2"/>
    <property type="match status" value="1"/>
</dbReference>
<feature type="compositionally biased region" description="Polar residues" evidence="2">
    <location>
        <begin position="76"/>
        <end position="93"/>
    </location>
</feature>
<reference evidence="3" key="1">
    <citation type="journal article" date="2020" name="Fungal Divers.">
        <title>Resolving the Mortierellaceae phylogeny through synthesis of multi-gene phylogenetics and phylogenomics.</title>
        <authorList>
            <person name="Vandepol N."/>
            <person name="Liber J."/>
            <person name="Desiro A."/>
            <person name="Na H."/>
            <person name="Kennedy M."/>
            <person name="Barry K."/>
            <person name="Grigoriev I.V."/>
            <person name="Miller A.N."/>
            <person name="O'Donnell K."/>
            <person name="Stajich J.E."/>
            <person name="Bonito G."/>
        </authorList>
    </citation>
    <scope>NUCLEOTIDE SEQUENCE</scope>
    <source>
        <strain evidence="3">NVP1</strain>
    </source>
</reference>
<evidence type="ECO:0000313" key="3">
    <source>
        <dbReference type="EMBL" id="KAF9320725.1"/>
    </source>
</evidence>
<proteinExistence type="predicted"/>
<evidence type="ECO:0000256" key="2">
    <source>
        <dbReference type="SAM" id="MobiDB-lite"/>
    </source>
</evidence>
<comment type="caution">
    <text evidence="3">The sequence shown here is derived from an EMBL/GenBank/DDBJ whole genome shotgun (WGS) entry which is preliminary data.</text>
</comment>
<sequence>MEPAKPASTANGGTGKEVDPAVVEENVKALKSRVIKISKLREVFDKKEQELNETKSSLSAAQQEIESLKSKLLDAQTPTSTVPGSLEATTSIDATPPTPSSELATRELEQLRMALADQKRIAAQVTSDRDQARRELVTARERQKQAEETAQHLGQKIKATEMLNQQLEQTVRNNEDAKTELVNSRTEIRKINSKLQAKQHELSESKGELIKLRADLLEKAASFSDQKKAWESSRDSQLEQTNKDLQDQIKELQHQLEDSQAEYHLESEMQKEQLKDTQEDFRASKKTIEQLEKKCAEASQEIVNLKEQLRIVRVQPAVQVVPVVQTPESSKSPNLNAIPVDSIELAIQSLEEMKAQFSMLQWIHGKKTNDAKIKALEEQVRTLAKEKQALVDVLVIRTIENPASARSVTARKSSVPETVSAPTPSDTIPSAGSTTTPKSRKRKASIAAVATTTTTPHTIDIPHDVDTPHPKRVAVWEEEKEEREEKEEEEFEEFGDDLFEDSRTLESLTPTRSEQGLSSSTPTALKTPTTPKAPTSKPRPVPPVAIPAPTPKSAKLAKAKATRATKAKPVPDTFANIQIRNISLNPYIPEPSDSLNYFSYLMDTSVAQDKKLDSKLNNVGSLLPMKLQALFQAVEKKTHNIAEDVANFRRKQVLAKDIVKPLRVVGSDPIPMSQSLSASEGNIVQFIVLLDRRLPHMQILSEWFLYSSKVILQRDVPSEMLAGTSILVRIITAVCRIKGERRFLPVLFYDILHHYQDAKTCLTLCEAVASIWPAVVASYHDEALPEPSTVSPPRRVLVSAFQAILATLQESAKDENLEYGYKTFIKKCRWPILENAPFANELTEELMRLVIAPEFKAFMESDPGPVFNLQKALELLLVQAYDWIDVYNEFLKPHLLKMMMDKDLARFAIPLVASVTQGHRATAGKTVASSSEGAGSSLTAYKMICQILEQILASDAAVDHQCCSARALIVLANRDKAKLQKVTSWYRGLDKDRVPGDVAAVLEKLV</sequence>
<feature type="region of interest" description="Disordered" evidence="2">
    <location>
        <begin position="72"/>
        <end position="101"/>
    </location>
</feature>
<dbReference type="AlphaFoldDB" id="A0A9P5SCI6"/>
<feature type="compositionally biased region" description="Low complexity" evidence="2">
    <location>
        <begin position="517"/>
        <end position="536"/>
    </location>
</feature>
<feature type="region of interest" description="Disordered" evidence="2">
    <location>
        <begin position="508"/>
        <end position="553"/>
    </location>
</feature>
<feature type="compositionally biased region" description="Pro residues" evidence="2">
    <location>
        <begin position="537"/>
        <end position="550"/>
    </location>
</feature>
<keyword evidence="4" id="KW-1185">Reference proteome</keyword>
<feature type="region of interest" description="Disordered" evidence="2">
    <location>
        <begin position="405"/>
        <end position="470"/>
    </location>
</feature>
<accession>A0A9P5SCI6</accession>
<feature type="region of interest" description="Disordered" evidence="2">
    <location>
        <begin position="1"/>
        <end position="20"/>
    </location>
</feature>
<feature type="compositionally biased region" description="Basic and acidic residues" evidence="2">
    <location>
        <begin position="460"/>
        <end position="470"/>
    </location>
</feature>
<evidence type="ECO:0000313" key="4">
    <source>
        <dbReference type="Proteomes" id="UP000696485"/>
    </source>
</evidence>
<name>A0A9P5SCI6_9FUNG</name>
<feature type="compositionally biased region" description="Polar residues" evidence="2">
    <location>
        <begin position="405"/>
        <end position="437"/>
    </location>
</feature>